<reference evidence="2" key="1">
    <citation type="journal article" date="2020" name="Stud. Mycol.">
        <title>101 Dothideomycetes genomes: a test case for predicting lifestyles and emergence of pathogens.</title>
        <authorList>
            <person name="Haridas S."/>
            <person name="Albert R."/>
            <person name="Binder M."/>
            <person name="Bloem J."/>
            <person name="Labutti K."/>
            <person name="Salamov A."/>
            <person name="Andreopoulos B."/>
            <person name="Baker S."/>
            <person name="Barry K."/>
            <person name="Bills G."/>
            <person name="Bluhm B."/>
            <person name="Cannon C."/>
            <person name="Castanera R."/>
            <person name="Culley D."/>
            <person name="Daum C."/>
            <person name="Ezra D."/>
            <person name="Gonzalez J."/>
            <person name="Henrissat B."/>
            <person name="Kuo A."/>
            <person name="Liang C."/>
            <person name="Lipzen A."/>
            <person name="Lutzoni F."/>
            <person name="Magnuson J."/>
            <person name="Mondo S."/>
            <person name="Nolan M."/>
            <person name="Ohm R."/>
            <person name="Pangilinan J."/>
            <person name="Park H.-J."/>
            <person name="Ramirez L."/>
            <person name="Alfaro M."/>
            <person name="Sun H."/>
            <person name="Tritt A."/>
            <person name="Yoshinaga Y."/>
            <person name="Zwiers L.-H."/>
            <person name="Turgeon B."/>
            <person name="Goodwin S."/>
            <person name="Spatafora J."/>
            <person name="Crous P."/>
            <person name="Grigoriev I."/>
        </authorList>
    </citation>
    <scope>NUCLEOTIDE SEQUENCE</scope>
    <source>
        <strain evidence="2">CBS 161.51</strain>
    </source>
</reference>
<name>A0A6A5SH62_9PLEO</name>
<feature type="transmembrane region" description="Helical" evidence="1">
    <location>
        <begin position="513"/>
        <end position="536"/>
    </location>
</feature>
<organism evidence="2 3">
    <name type="scientific">Clathrospora elynae</name>
    <dbReference type="NCBI Taxonomy" id="706981"/>
    <lineage>
        <taxon>Eukaryota</taxon>
        <taxon>Fungi</taxon>
        <taxon>Dikarya</taxon>
        <taxon>Ascomycota</taxon>
        <taxon>Pezizomycotina</taxon>
        <taxon>Dothideomycetes</taxon>
        <taxon>Pleosporomycetidae</taxon>
        <taxon>Pleosporales</taxon>
        <taxon>Diademaceae</taxon>
        <taxon>Clathrospora</taxon>
    </lineage>
</organism>
<keyword evidence="1" id="KW-0472">Membrane</keyword>
<protein>
    <submittedName>
        <fullName evidence="2">Uncharacterized protein</fullName>
    </submittedName>
</protein>
<evidence type="ECO:0000313" key="2">
    <source>
        <dbReference type="EMBL" id="KAF1939981.1"/>
    </source>
</evidence>
<accession>A0A6A5SH62</accession>
<dbReference type="EMBL" id="ML976071">
    <property type="protein sequence ID" value="KAF1939981.1"/>
    <property type="molecule type" value="Genomic_DNA"/>
</dbReference>
<dbReference type="AlphaFoldDB" id="A0A6A5SH62"/>
<keyword evidence="3" id="KW-1185">Reference proteome</keyword>
<keyword evidence="1" id="KW-0812">Transmembrane</keyword>
<dbReference type="OrthoDB" id="3248909at2759"/>
<keyword evidence="1" id="KW-1133">Transmembrane helix</keyword>
<evidence type="ECO:0000313" key="3">
    <source>
        <dbReference type="Proteomes" id="UP000800038"/>
    </source>
</evidence>
<dbReference type="PANTHER" id="PTHR37544">
    <property type="entry name" value="SPRAY-RELATED"/>
    <property type="match status" value="1"/>
</dbReference>
<dbReference type="Proteomes" id="UP000800038">
    <property type="component" value="Unassembled WGS sequence"/>
</dbReference>
<dbReference type="PANTHER" id="PTHR37544:SF3">
    <property type="entry name" value="SPRAY"/>
    <property type="match status" value="1"/>
</dbReference>
<dbReference type="Pfam" id="PF11915">
    <property type="entry name" value="DUF3433"/>
    <property type="match status" value="1"/>
</dbReference>
<gene>
    <name evidence="2" type="ORF">EJ02DRAFT_504445</name>
</gene>
<feature type="transmembrane region" description="Helical" evidence="1">
    <location>
        <begin position="967"/>
        <end position="989"/>
    </location>
</feature>
<proteinExistence type="predicted"/>
<feature type="transmembrane region" description="Helical" evidence="1">
    <location>
        <begin position="351"/>
        <end position="371"/>
    </location>
</feature>
<evidence type="ECO:0000256" key="1">
    <source>
        <dbReference type="SAM" id="Phobius"/>
    </source>
</evidence>
<sequence length="1089" mass="120900">MEFTRLVPKADTQLPAVASRDTYFRTMTALMSNVSTSAWITDTSLTFPFWPSSEVAQLGPKLVSYGAWNTETTTLQSTYDCHNMKLESVEMSNKRYPEVYSVQLYGCKYELTVHPISDLAYNGGATWSDVTTFFPTSGQTITVGGTVVAPNVTSTHIYARLNTSDQFKGQDIILMNTPWTAPRNLTEIGPFTPVNTTYERSPDFRRRGMLCSSQYFVSKNDTTVKMSQDSQNSVNTSAAALSLRNDWRAYFDQASMQTDAKRAACSTLRPTDAGVYPGYSGAAPILAALSGFNLTSLVEDPDIAQTASRIKGRFFMETVRETLNSPNLVQTDTVTGNVTVVEERVVVLTEMGFTLAALFFLSAIPLAFVLWTSRLPRRPIKLHSDPASTVGLSLLLQPRLGRASTFRSMHSASRSDFYSTLQRENYRTSDKSLLRGSTQLGNFPTFAPISIAPTVVSIVIGLWWDQLDMTFRILQPYISMSRGPTSISAGAGLTYRSKSWVGAAFKAARYRHWVLFMVTVGSVLARVLTISMSALFEKRPTNVIEKITLQRGLEIRRSPLVSEHSFNGSQLPWTFEGWSFLTVDLSHISNSTRTRYLSGSADSLAISSTNISVVVPAIRARLECSLVEEMSNVSSWLDLANLTESDYLMPEDLARLNVTGSIELYQLPPVMFMNTTSETTTLSTGNYITCCANGTIDQPQRSVMGYWSVAWPSGWQQKNQGKFPYYDMPWPLSIVARWVVGKAISVQGLDEDYELYFKEPPRIQSAHCRLVIETAEASVSVDSETGTVLSYEISGPATAMDLAWDNVFSRHEPSPAGSLPINHTYLGPLNITTSFGVLFGDALLGSADRNPVIISQPETLYDNAFVIRDPNHEINMDLMTNSMYALFDKNAEALLDYKTLVDMANRTFQTFFQHFVNSGLSLDKGGFTYEAINDDSTYTTALSAGATSRNITASISNRIRVLHMNTVATYLSTAILIWLIGTTLIIVCLQRKYTSAMVRDVQLVADMLVLIAGSDNFLELVQGKGVALKREREVKTMLGWFKDRDGEIRWGIEVVGGRNAVEWVDAPKQGNDVRAKTSYSGRWLSWKKS</sequence>
<dbReference type="InterPro" id="IPR021840">
    <property type="entry name" value="DUF3433"/>
</dbReference>